<dbReference type="Proteomes" id="UP001242513">
    <property type="component" value="Chromosome"/>
</dbReference>
<organism evidence="3 5">
    <name type="scientific">Lactobacillus kefiranofaciens</name>
    <dbReference type="NCBI Taxonomy" id="267818"/>
    <lineage>
        <taxon>Bacteria</taxon>
        <taxon>Bacillati</taxon>
        <taxon>Bacillota</taxon>
        <taxon>Bacilli</taxon>
        <taxon>Lactobacillales</taxon>
        <taxon>Lactobacillaceae</taxon>
        <taxon>Lactobacillus</taxon>
    </lineage>
</organism>
<evidence type="ECO:0000313" key="3">
    <source>
        <dbReference type="EMBL" id="WGO85968.1"/>
    </source>
</evidence>
<protein>
    <submittedName>
        <fullName evidence="3">Uncharacterized protein</fullName>
    </submittedName>
</protein>
<evidence type="ECO:0000256" key="1">
    <source>
        <dbReference type="SAM" id="Phobius"/>
    </source>
</evidence>
<accession>A0AAX3UEL8</accession>
<dbReference type="AlphaFoldDB" id="A0AAX3UEL8"/>
<reference evidence="3" key="3">
    <citation type="submission" date="2023-04" db="EMBL/GenBank/DDBJ databases">
        <authorList>
            <person name="Wang Y."/>
        </authorList>
    </citation>
    <scope>NUCLEOTIDE SEQUENCE</scope>
    <source>
        <strain evidence="3">ZW18</strain>
    </source>
</reference>
<sequence length="93" mass="10310">MKKYRPNTKAVVVGLAFMLVGIACWVIKASFIPKGAVFLFSIGMLLICIGGLTLTITAFIAMRKNDLAMNAIIKKQDEERKKEAEKKKQTSAF</sequence>
<evidence type="ECO:0000313" key="5">
    <source>
        <dbReference type="Proteomes" id="UP001242513"/>
    </source>
</evidence>
<dbReference type="Proteomes" id="UP000181860">
    <property type="component" value="Unassembled WGS sequence"/>
</dbReference>
<keyword evidence="1" id="KW-1133">Transmembrane helix</keyword>
<keyword evidence="1" id="KW-0812">Transmembrane</keyword>
<dbReference type="EMBL" id="FMXC01000004">
    <property type="protein sequence ID" value="SDA45201.1"/>
    <property type="molecule type" value="Genomic_DNA"/>
</dbReference>
<dbReference type="EMBL" id="CP123735">
    <property type="protein sequence ID" value="WGO85968.1"/>
    <property type="molecule type" value="Genomic_DNA"/>
</dbReference>
<gene>
    <name evidence="3" type="ORF">QEJ78_00265</name>
    <name evidence="2" type="ORF">SAMN02983011_00651</name>
</gene>
<feature type="transmembrane region" description="Helical" evidence="1">
    <location>
        <begin position="12"/>
        <end position="32"/>
    </location>
</feature>
<evidence type="ECO:0000313" key="2">
    <source>
        <dbReference type="EMBL" id="SDA45201.1"/>
    </source>
</evidence>
<keyword evidence="4" id="KW-1185">Reference proteome</keyword>
<name>A0AAX3UEL8_9LACO</name>
<keyword evidence="1" id="KW-0472">Membrane</keyword>
<dbReference type="PROSITE" id="PS51257">
    <property type="entry name" value="PROKAR_LIPOPROTEIN"/>
    <property type="match status" value="1"/>
</dbReference>
<proteinExistence type="predicted"/>
<dbReference type="GeneID" id="72687393"/>
<feature type="transmembrane region" description="Helical" evidence="1">
    <location>
        <begin position="38"/>
        <end position="61"/>
    </location>
</feature>
<evidence type="ECO:0000313" key="4">
    <source>
        <dbReference type="Proteomes" id="UP000181860"/>
    </source>
</evidence>
<dbReference type="RefSeq" id="WP_013854516.1">
    <property type="nucleotide sequence ID" value="NZ_CP061341.1"/>
</dbReference>
<reference evidence="2 4" key="1">
    <citation type="submission" date="2016-10" db="EMBL/GenBank/DDBJ databases">
        <authorList>
            <person name="Varghese N."/>
            <person name="Submissions S."/>
        </authorList>
    </citation>
    <scope>NUCLEOTIDE SEQUENCE [LARGE SCALE GENOMIC DNA]</scope>
    <source>
        <strain evidence="2 4">ATCC 43761</strain>
    </source>
</reference>
<reference evidence="3" key="2">
    <citation type="journal article" date="2022" name="Food Funct.">
        <title>Lactobacillus kefiranofaciens ZW18 from Kefir enhances the anti-tumor effect of anti-programmed cell death 1 (PD-1) immunotherapy by modulating the gut microbiota.</title>
        <authorList>
            <person name="Zhao J."/>
            <person name="Wang Y."/>
            <person name="Wang J."/>
            <person name="Lv M."/>
            <person name="Zhou C."/>
            <person name="Jia L."/>
            <person name="Geng W."/>
        </authorList>
    </citation>
    <scope>NUCLEOTIDE SEQUENCE</scope>
    <source>
        <strain evidence="3">ZW18</strain>
    </source>
</reference>